<dbReference type="PANTHER" id="PTHR48101:SF1">
    <property type="entry name" value="METHYLMALONYL-COA MUTASE, LARGE SUBUNIT"/>
    <property type="match status" value="1"/>
</dbReference>
<feature type="domain" description="Methylmalonyl-CoA mutase alpha/beta chain catalytic" evidence="3">
    <location>
        <begin position="34"/>
        <end position="541"/>
    </location>
</feature>
<dbReference type="SUPFAM" id="SSF51703">
    <property type="entry name" value="Cobalamin (vitamin B12)-dependent enzymes"/>
    <property type="match status" value="1"/>
</dbReference>
<dbReference type="AlphaFoldDB" id="A0A6A8D8Q0"/>
<evidence type="ECO:0000256" key="2">
    <source>
        <dbReference type="SAM" id="MobiDB-lite"/>
    </source>
</evidence>
<gene>
    <name evidence="4" type="ORF">GH741_05525</name>
</gene>
<dbReference type="PANTHER" id="PTHR48101">
    <property type="entry name" value="METHYLMALONYL-COA MUTASE, MITOCHONDRIAL-RELATED"/>
    <property type="match status" value="1"/>
</dbReference>
<keyword evidence="5" id="KW-1185">Reference proteome</keyword>
<dbReference type="InterPro" id="IPR016176">
    <property type="entry name" value="Cbl-dep_enz_cat"/>
</dbReference>
<sequence>MSGPHNGGKSEGNISDNKHNGIKNHPKEIDILYTNSGIPIEFIYNKKSHIPNTLSGVYPYTRGIHPYMYRSKLWSVRQYSGFGSASDSNARLRYLLNQRQNALSVAFDLPTQIGYDSDHPFAEGEVGNVGVAIDTLQDMEMLFNNIPLEKVSTSMTINAPAAILFCMYVATAEKRGISPTQLSGTIQNDILKEYVARGTYIYPPKASIRLATNLITYINIHFPKFHPISISGYHIREAGSTAIQEVAFAFANAKVYLDEALKQGEIVDHFAQRLSFFFSADNDFFEEVAKFRAARRIWAKIMKEHYHAKMPKSWQLRFHTQTAGSRLTSHEPDNNIVRVTIQALAAVLGGTQSLHTNSKDEALALPTEDSVRIALRTQQIIAEESGVIKTVDPLGGSYFVEYLTDEIEAGVVKLLDEIEQTGGMIKAIETGFIQREINVASYQSFRQTEEKKQKAVASEGFSLDNQMTLHENNPLLEKTQIHSLNEIKLNRDNLLVSLCLDNLRKASYDEQANLIPFIMEAVKAYCTVEEISNVFRTVFGEFKEGNPNG</sequence>
<protein>
    <submittedName>
        <fullName evidence="4">Methylmalonyl-CoA mutase</fullName>
    </submittedName>
</protein>
<organism evidence="4 5">
    <name type="scientific">Aquibacillus halophilus</name>
    <dbReference type="NCBI Taxonomy" id="930132"/>
    <lineage>
        <taxon>Bacteria</taxon>
        <taxon>Bacillati</taxon>
        <taxon>Bacillota</taxon>
        <taxon>Bacilli</taxon>
        <taxon>Bacillales</taxon>
        <taxon>Bacillaceae</taxon>
        <taxon>Aquibacillus</taxon>
    </lineage>
</organism>
<dbReference type="NCBIfam" id="TIGR00641">
    <property type="entry name" value="acid_CoA_mut_N"/>
    <property type="match status" value="1"/>
</dbReference>
<dbReference type="Gene3D" id="3.20.20.240">
    <property type="entry name" value="Methylmalonyl-CoA mutase"/>
    <property type="match status" value="1"/>
</dbReference>
<feature type="compositionally biased region" description="Gly residues" evidence="2">
    <location>
        <begin position="1"/>
        <end position="10"/>
    </location>
</feature>
<keyword evidence="1" id="KW-0413">Isomerase</keyword>
<dbReference type="Proteomes" id="UP000799092">
    <property type="component" value="Unassembled WGS sequence"/>
</dbReference>
<dbReference type="InterPro" id="IPR006099">
    <property type="entry name" value="MeMalonylCoA_mutase_a/b_cat"/>
</dbReference>
<name>A0A6A8D8Q0_9BACI</name>
<dbReference type="GO" id="GO:0031419">
    <property type="term" value="F:cobalamin binding"/>
    <property type="evidence" value="ECO:0007669"/>
    <property type="project" value="InterPro"/>
</dbReference>
<evidence type="ECO:0000256" key="1">
    <source>
        <dbReference type="ARBA" id="ARBA00023235"/>
    </source>
</evidence>
<accession>A0A6A8D8Q0</accession>
<dbReference type="GO" id="GO:0004494">
    <property type="term" value="F:methylmalonyl-CoA mutase activity"/>
    <property type="evidence" value="ECO:0007669"/>
    <property type="project" value="InterPro"/>
</dbReference>
<evidence type="ECO:0000259" key="3">
    <source>
        <dbReference type="Pfam" id="PF01642"/>
    </source>
</evidence>
<evidence type="ECO:0000313" key="5">
    <source>
        <dbReference type="Proteomes" id="UP000799092"/>
    </source>
</evidence>
<dbReference type="RefSeq" id="WP_153735799.1">
    <property type="nucleotide sequence ID" value="NZ_WJNG01000004.1"/>
</dbReference>
<dbReference type="EMBL" id="WJNG01000004">
    <property type="protein sequence ID" value="MRH42135.1"/>
    <property type="molecule type" value="Genomic_DNA"/>
</dbReference>
<proteinExistence type="predicted"/>
<reference evidence="4" key="1">
    <citation type="submission" date="2019-11" db="EMBL/GenBank/DDBJ databases">
        <authorList>
            <person name="Li J."/>
        </authorList>
    </citation>
    <scope>NUCLEOTIDE SEQUENCE</scope>
    <source>
        <strain evidence="4">B6B</strain>
    </source>
</reference>
<dbReference type="Pfam" id="PF01642">
    <property type="entry name" value="MM_CoA_mutase"/>
    <property type="match status" value="1"/>
</dbReference>
<dbReference type="InterPro" id="IPR006098">
    <property type="entry name" value="MMCoA_mutase_a_cat"/>
</dbReference>
<evidence type="ECO:0000313" key="4">
    <source>
        <dbReference type="EMBL" id="MRH42135.1"/>
    </source>
</evidence>
<comment type="caution">
    <text evidence="4">The sequence shown here is derived from an EMBL/GenBank/DDBJ whole genome shotgun (WGS) entry which is preliminary data.</text>
</comment>
<feature type="region of interest" description="Disordered" evidence="2">
    <location>
        <begin position="1"/>
        <end position="22"/>
    </location>
</feature>
<dbReference type="OrthoDB" id="9762378at2"/>